<dbReference type="GO" id="GO:0003992">
    <property type="term" value="F:N2-acetyl-L-ornithine:2-oxoglutarate 5-aminotransferase activity"/>
    <property type="evidence" value="ECO:0007669"/>
    <property type="project" value="UniProtKB-UniRule"/>
</dbReference>
<proteinExistence type="inferred from homology"/>
<dbReference type="GO" id="GO:0030170">
    <property type="term" value="F:pyridoxal phosphate binding"/>
    <property type="evidence" value="ECO:0007669"/>
    <property type="project" value="InterPro"/>
</dbReference>
<dbReference type="GO" id="GO:0042802">
    <property type="term" value="F:identical protein binding"/>
    <property type="evidence" value="ECO:0007669"/>
    <property type="project" value="TreeGrafter"/>
</dbReference>
<dbReference type="PANTHER" id="PTHR11986:SF79">
    <property type="entry name" value="ACETYLORNITHINE AMINOTRANSFERASE, MITOCHONDRIAL"/>
    <property type="match status" value="1"/>
</dbReference>
<comment type="cofactor">
    <cofactor evidence="5">
        <name>pyridoxal 5'-phosphate</name>
        <dbReference type="ChEBI" id="CHEBI:597326"/>
    </cofactor>
    <text evidence="5">Binds 1 pyridoxal phosphate per subunit.</text>
</comment>
<dbReference type="InterPro" id="IPR004636">
    <property type="entry name" value="AcOrn/SuccOrn_fam"/>
</dbReference>
<keyword evidence="3 5" id="KW-0808">Transferase</keyword>
<comment type="caution">
    <text evidence="6">The sequence shown here is derived from an EMBL/GenBank/DDBJ whole genome shotgun (WGS) entry which is preliminary data.</text>
</comment>
<dbReference type="InterPro" id="IPR050103">
    <property type="entry name" value="Class-III_PLP-dep_AT"/>
</dbReference>
<gene>
    <name evidence="6" type="primary">argD_2</name>
    <name evidence="5" type="synonym">argD</name>
    <name evidence="6" type="ORF">AN619_18590</name>
</gene>
<dbReference type="PANTHER" id="PTHR11986">
    <property type="entry name" value="AMINOTRANSFERASE CLASS III"/>
    <property type="match status" value="1"/>
</dbReference>
<dbReference type="InterPro" id="IPR015422">
    <property type="entry name" value="PyrdxlP-dep_Trfase_small"/>
</dbReference>
<feature type="binding site" evidence="5">
    <location>
        <begin position="97"/>
        <end position="98"/>
    </location>
    <ligand>
        <name>pyridoxal 5'-phosphate</name>
        <dbReference type="ChEBI" id="CHEBI:597326"/>
    </ligand>
</feature>
<feature type="binding site" evidence="5">
    <location>
        <position position="130"/>
    </location>
    <ligand>
        <name>pyridoxal 5'-phosphate</name>
        <dbReference type="ChEBI" id="CHEBI:597326"/>
    </ligand>
</feature>
<organism evidence="6 7">
    <name type="scientific">Thermotalea metallivorans</name>
    <dbReference type="NCBI Taxonomy" id="520762"/>
    <lineage>
        <taxon>Bacteria</taxon>
        <taxon>Bacillati</taxon>
        <taxon>Bacillota</taxon>
        <taxon>Clostridia</taxon>
        <taxon>Peptostreptococcales</taxon>
        <taxon>Thermotaleaceae</taxon>
        <taxon>Thermotalea</taxon>
    </lineage>
</organism>
<dbReference type="GO" id="GO:0006526">
    <property type="term" value="P:L-arginine biosynthetic process"/>
    <property type="evidence" value="ECO:0007669"/>
    <property type="project" value="UniProtKB-UniRule"/>
</dbReference>
<evidence type="ECO:0000313" key="7">
    <source>
        <dbReference type="Proteomes" id="UP000070456"/>
    </source>
</evidence>
<comment type="caution">
    <text evidence="5">Lacks conserved residue(s) required for the propagation of feature annotation.</text>
</comment>
<dbReference type="PATRIC" id="fig|520762.4.peg.2060"/>
<dbReference type="InterPro" id="IPR049704">
    <property type="entry name" value="Aminotrans_3_PPA_site"/>
</dbReference>
<keyword evidence="1 5" id="KW-0032">Aminotransferase</keyword>
<dbReference type="EMBL" id="LOEE01000037">
    <property type="protein sequence ID" value="KXG75224.1"/>
    <property type="molecule type" value="Genomic_DNA"/>
</dbReference>
<reference evidence="6 7" key="1">
    <citation type="submission" date="2015-12" db="EMBL/GenBank/DDBJ databases">
        <title>Draft genome sequence of the thermoanaerobe Thermotalea metallivorans, an isolate from the runoff channel of the Great Artesian Basin, Australia.</title>
        <authorList>
            <person name="Patel B.K."/>
        </authorList>
    </citation>
    <scope>NUCLEOTIDE SEQUENCE [LARGE SCALE GENOMIC DNA]</scope>
    <source>
        <strain evidence="6 7">B2-1</strain>
    </source>
</reference>
<dbReference type="UniPathway" id="UPA00068">
    <property type="reaction ID" value="UER00109"/>
</dbReference>
<comment type="miscellaneous">
    <text evidence="5">May also have succinyldiaminopimelate aminotransferase activity, thus carrying out the corresponding step in lysine biosynthesis.</text>
</comment>
<dbReference type="InterPro" id="IPR015421">
    <property type="entry name" value="PyrdxlP-dep_Trfase_major"/>
</dbReference>
<dbReference type="RefSeq" id="WP_068556423.1">
    <property type="nucleotide sequence ID" value="NZ_LOEE01000037.1"/>
</dbReference>
<keyword evidence="2 5" id="KW-0028">Amino-acid biosynthesis</keyword>
<feature type="binding site" evidence="5">
    <location>
        <position position="273"/>
    </location>
    <ligand>
        <name>pyridoxal 5'-phosphate</name>
        <dbReference type="ChEBI" id="CHEBI:597326"/>
    </ligand>
</feature>
<comment type="pathway">
    <text evidence="5">Amino-acid biosynthesis; L-arginine biosynthesis; N(2)-acetyl-L-ornithine from L-glutamate: step 4/4.</text>
</comment>
<evidence type="ECO:0000313" key="6">
    <source>
        <dbReference type="EMBL" id="KXG75224.1"/>
    </source>
</evidence>
<keyword evidence="5" id="KW-0055">Arginine biosynthesis</keyword>
<evidence type="ECO:0000256" key="3">
    <source>
        <dbReference type="ARBA" id="ARBA00022679"/>
    </source>
</evidence>
<keyword evidence="7" id="KW-1185">Reference proteome</keyword>
<dbReference type="HAMAP" id="MF_01107">
    <property type="entry name" value="ArgD_aminotrans_3"/>
    <property type="match status" value="1"/>
</dbReference>
<keyword evidence="4 5" id="KW-0663">Pyridoxal phosphate</keyword>
<feature type="modified residue" description="N6-(pyridoxal phosphate)lysine" evidence="5">
    <location>
        <position position="244"/>
    </location>
</feature>
<evidence type="ECO:0000256" key="1">
    <source>
        <dbReference type="ARBA" id="ARBA00022576"/>
    </source>
</evidence>
<dbReference type="Gene3D" id="3.90.1150.10">
    <property type="entry name" value="Aspartate Aminotransferase, domain 1"/>
    <property type="match status" value="1"/>
</dbReference>
<dbReference type="InterPro" id="IPR015424">
    <property type="entry name" value="PyrdxlP-dep_Trfase"/>
</dbReference>
<dbReference type="STRING" id="520762.AN619_18590"/>
<protein>
    <recommendedName>
        <fullName evidence="5">Acetylornithine aminotransferase</fullName>
        <shortName evidence="5">ACOAT</shortName>
        <ecNumber evidence="5">2.6.1.11</ecNumber>
    </recommendedName>
</protein>
<evidence type="ECO:0000256" key="4">
    <source>
        <dbReference type="ARBA" id="ARBA00022898"/>
    </source>
</evidence>
<feature type="binding site" evidence="5">
    <location>
        <position position="133"/>
    </location>
    <ligand>
        <name>N(2)-acetyl-L-ornithine</name>
        <dbReference type="ChEBI" id="CHEBI:57805"/>
    </ligand>
</feature>
<keyword evidence="5" id="KW-0963">Cytoplasm</keyword>
<evidence type="ECO:0000256" key="5">
    <source>
        <dbReference type="HAMAP-Rule" id="MF_01107"/>
    </source>
</evidence>
<comment type="similarity">
    <text evidence="5">Belongs to the class-III pyridoxal-phosphate-dependent aminotransferase family. ArgD subfamily.</text>
</comment>
<dbReference type="NCBIfam" id="TIGR00707">
    <property type="entry name" value="argD"/>
    <property type="match status" value="1"/>
</dbReference>
<dbReference type="PIRSF" id="PIRSF000521">
    <property type="entry name" value="Transaminase_4ab_Lys_Orn"/>
    <property type="match status" value="1"/>
</dbReference>
<feature type="binding site" evidence="5">
    <location>
        <begin position="215"/>
        <end position="218"/>
    </location>
    <ligand>
        <name>pyridoxal 5'-phosphate</name>
        <dbReference type="ChEBI" id="CHEBI:597326"/>
    </ligand>
</feature>
<dbReference type="Pfam" id="PF00202">
    <property type="entry name" value="Aminotran_3"/>
    <property type="match status" value="1"/>
</dbReference>
<comment type="subcellular location">
    <subcellularLocation>
        <location evidence="5">Cytoplasm</location>
    </subcellularLocation>
</comment>
<sequence length="396" mass="43270">MDKKYMMNTYSRFDVVFDKGIGTKVYDIHGKAYLDFVSGVAVNCLGHSHPAIAKTLAEQSQQLIHVSNLYWNTKQMALAEKLVLYSDHDQVFFCNSGTEAVETALKLARKYGKLKGGSNKHEIIYMDNSFHGRTMGALAVTGQEKYQKDFMPLMTGLKPVKFNDIEELKKSISENVCGVILEPIQGEGGIVPAQTDFLKEVSTLCKKYDALLIFDEVQCGIGRLGSLFAYQSFGVVPDVICMAKGLGGGFPIGAVLATEKAASAFVPGDHGCTFGGNPLACAVALTVLEELVDKGIVKEVDEKSLYLKEKLEGLVEKYYNIQAVQGIGLMLGIKMKGDPKPIVNKCFEKGLLLVGAGENVIRILPPLNVTKEEMDAAVDILEEVLWEIPLEDAKKA</sequence>
<dbReference type="CDD" id="cd00610">
    <property type="entry name" value="OAT_like"/>
    <property type="match status" value="1"/>
</dbReference>
<dbReference type="EC" id="2.6.1.11" evidence="5"/>
<name>A0A140L3U9_9FIRM</name>
<dbReference type="FunFam" id="3.40.640.10:FF:000004">
    <property type="entry name" value="Acetylornithine aminotransferase"/>
    <property type="match status" value="1"/>
</dbReference>
<dbReference type="AlphaFoldDB" id="A0A140L3U9"/>
<comment type="subunit">
    <text evidence="5">Homodimer.</text>
</comment>
<comment type="catalytic activity">
    <reaction evidence="5">
        <text>N(2)-acetyl-L-ornithine + 2-oxoglutarate = N-acetyl-L-glutamate 5-semialdehyde + L-glutamate</text>
        <dbReference type="Rhea" id="RHEA:18049"/>
        <dbReference type="ChEBI" id="CHEBI:16810"/>
        <dbReference type="ChEBI" id="CHEBI:29123"/>
        <dbReference type="ChEBI" id="CHEBI:29985"/>
        <dbReference type="ChEBI" id="CHEBI:57805"/>
        <dbReference type="EC" id="2.6.1.11"/>
    </reaction>
</comment>
<dbReference type="GO" id="GO:0005737">
    <property type="term" value="C:cytoplasm"/>
    <property type="evidence" value="ECO:0007669"/>
    <property type="project" value="UniProtKB-SubCell"/>
</dbReference>
<dbReference type="Proteomes" id="UP000070456">
    <property type="component" value="Unassembled WGS sequence"/>
</dbReference>
<dbReference type="Gene3D" id="3.40.640.10">
    <property type="entry name" value="Type I PLP-dependent aspartate aminotransferase-like (Major domain)"/>
    <property type="match status" value="1"/>
</dbReference>
<dbReference type="SUPFAM" id="SSF53383">
    <property type="entry name" value="PLP-dependent transferases"/>
    <property type="match status" value="1"/>
</dbReference>
<accession>A0A140L3U9</accession>
<dbReference type="NCBIfam" id="NF002325">
    <property type="entry name" value="PRK01278.1"/>
    <property type="match status" value="1"/>
</dbReference>
<dbReference type="OrthoDB" id="9801052at2"/>
<dbReference type="InterPro" id="IPR005814">
    <property type="entry name" value="Aminotrans_3"/>
</dbReference>
<dbReference type="PROSITE" id="PS00600">
    <property type="entry name" value="AA_TRANSFER_CLASS_3"/>
    <property type="match status" value="1"/>
</dbReference>
<evidence type="ECO:0000256" key="2">
    <source>
        <dbReference type="ARBA" id="ARBA00022605"/>
    </source>
</evidence>